<keyword evidence="2" id="KW-0732">Signal</keyword>
<keyword evidence="4" id="KW-1185">Reference proteome</keyword>
<accession>A0ABX0H0X4</accession>
<feature type="signal peptide" evidence="2">
    <location>
        <begin position="1"/>
        <end position="20"/>
    </location>
</feature>
<dbReference type="Pfam" id="PF22503">
    <property type="entry name" value="DUF6992"/>
    <property type="match status" value="1"/>
</dbReference>
<organism evidence="3 4">
    <name type="scientific">Cyclobacterium plantarum</name>
    <dbReference type="NCBI Taxonomy" id="2716263"/>
    <lineage>
        <taxon>Bacteria</taxon>
        <taxon>Pseudomonadati</taxon>
        <taxon>Bacteroidota</taxon>
        <taxon>Cytophagia</taxon>
        <taxon>Cytophagales</taxon>
        <taxon>Cyclobacteriaceae</taxon>
        <taxon>Cyclobacterium</taxon>
    </lineage>
</organism>
<evidence type="ECO:0000256" key="1">
    <source>
        <dbReference type="SAM" id="Phobius"/>
    </source>
</evidence>
<dbReference type="Proteomes" id="UP000649799">
    <property type="component" value="Unassembled WGS sequence"/>
</dbReference>
<evidence type="ECO:0000313" key="3">
    <source>
        <dbReference type="EMBL" id="NHE55416.1"/>
    </source>
</evidence>
<gene>
    <name evidence="3" type="ORF">G9Q97_01160</name>
</gene>
<sequence length="195" mass="21663">MKLKTLFVLAGMFTGLVCKAQNKSSIPEINEERKRLESNGMLVLGSWALGNMVWGGIGASRTTGARKGFHQMNMYWNTVNLAIAGLGYFNAKKHQTEGSLWKSLQAQQKTEKILLFNAALDAGYMAGGLYLMERGKRRQNDQLVGFGNAVILQGAFLLVFDGILYSLQVKNKAKFKPWIDKVNISTSGISYKVEF</sequence>
<dbReference type="InterPro" id="IPR054261">
    <property type="entry name" value="DUF6992"/>
</dbReference>
<evidence type="ECO:0000313" key="4">
    <source>
        <dbReference type="Proteomes" id="UP000649799"/>
    </source>
</evidence>
<proteinExistence type="predicted"/>
<protein>
    <recommendedName>
        <fullName evidence="5">DUF5683 domain-containing protein</fullName>
    </recommendedName>
</protein>
<reference evidence="3 4" key="1">
    <citation type="submission" date="2020-03" db="EMBL/GenBank/DDBJ databases">
        <title>Cyclobacterium plantarum sp. nov., a marine bacterium isolated from a coastal-marine wetland.</title>
        <authorList>
            <person name="Sanchez-Porro C."/>
            <person name="Ventosa A."/>
            <person name="Amoozegar M."/>
        </authorList>
    </citation>
    <scope>NUCLEOTIDE SEQUENCE [LARGE SCALE GENOMIC DNA]</scope>
    <source>
        <strain evidence="3 4">GBPx2</strain>
    </source>
</reference>
<evidence type="ECO:0008006" key="5">
    <source>
        <dbReference type="Google" id="ProtNLM"/>
    </source>
</evidence>
<evidence type="ECO:0000256" key="2">
    <source>
        <dbReference type="SAM" id="SignalP"/>
    </source>
</evidence>
<feature type="transmembrane region" description="Helical" evidence="1">
    <location>
        <begin position="143"/>
        <end position="167"/>
    </location>
</feature>
<dbReference type="EMBL" id="JAANYN010000001">
    <property type="protein sequence ID" value="NHE55416.1"/>
    <property type="molecule type" value="Genomic_DNA"/>
</dbReference>
<keyword evidence="1" id="KW-1133">Transmembrane helix</keyword>
<dbReference type="RefSeq" id="WP_166142311.1">
    <property type="nucleotide sequence ID" value="NZ_JAANYN010000001.1"/>
</dbReference>
<feature type="chain" id="PRO_5047346784" description="DUF5683 domain-containing protein" evidence="2">
    <location>
        <begin position="21"/>
        <end position="195"/>
    </location>
</feature>
<comment type="caution">
    <text evidence="3">The sequence shown here is derived from an EMBL/GenBank/DDBJ whole genome shotgun (WGS) entry which is preliminary data.</text>
</comment>
<feature type="transmembrane region" description="Helical" evidence="1">
    <location>
        <begin position="113"/>
        <end position="131"/>
    </location>
</feature>
<feature type="transmembrane region" description="Helical" evidence="1">
    <location>
        <begin position="44"/>
        <end position="62"/>
    </location>
</feature>
<keyword evidence="1" id="KW-0812">Transmembrane</keyword>
<name>A0ABX0H0X4_9BACT</name>
<keyword evidence="1" id="KW-0472">Membrane</keyword>